<feature type="compositionally biased region" description="Low complexity" evidence="1">
    <location>
        <begin position="13"/>
        <end position="80"/>
    </location>
</feature>
<accession>A0ABS6WCH8</accession>
<comment type="caution">
    <text evidence="4">The sequence shown here is derived from an EMBL/GenBank/DDBJ whole genome shotgun (WGS) entry which is preliminary data.</text>
</comment>
<dbReference type="RefSeq" id="WP_219082573.1">
    <property type="nucleotide sequence ID" value="NZ_JAHBBD010000021.1"/>
</dbReference>
<dbReference type="InterPro" id="IPR025241">
    <property type="entry name" value="DUF4190"/>
</dbReference>
<evidence type="ECO:0000256" key="2">
    <source>
        <dbReference type="SAM" id="Phobius"/>
    </source>
</evidence>
<feature type="transmembrane region" description="Helical" evidence="2">
    <location>
        <begin position="143"/>
        <end position="173"/>
    </location>
</feature>
<evidence type="ECO:0000313" key="4">
    <source>
        <dbReference type="EMBL" id="MBW3083432.1"/>
    </source>
</evidence>
<evidence type="ECO:0000256" key="1">
    <source>
        <dbReference type="SAM" id="MobiDB-lite"/>
    </source>
</evidence>
<keyword evidence="2" id="KW-0812">Transmembrane</keyword>
<proteinExistence type="predicted"/>
<feature type="region of interest" description="Disordered" evidence="1">
    <location>
        <begin position="1"/>
        <end position="80"/>
    </location>
</feature>
<feature type="transmembrane region" description="Helical" evidence="2">
    <location>
        <begin position="104"/>
        <end position="131"/>
    </location>
</feature>
<keyword evidence="2" id="KW-0472">Membrane</keyword>
<evidence type="ECO:0000313" key="5">
    <source>
        <dbReference type="Proteomes" id="UP000812844"/>
    </source>
</evidence>
<reference evidence="4 5" key="1">
    <citation type="submission" date="2021-05" db="EMBL/GenBank/DDBJ databases">
        <title>Phylogenetic classification of ten novel species belonging to the genus Bifidobacterium comprising B. colchicus sp. nov., B. abeli sp. nov., B. bicoloris sp. nov., B. guerezis sp. nov., B. rosaliae sp. nov., B. santillanensis sp. nov., B. argentati sp. nov., B. amazzoni sp. nov., B. pluviali sp. nov., and B. pinnaculum sp. nov.</title>
        <authorList>
            <person name="Lugli G.A."/>
            <person name="Ruiz Garcia L."/>
            <person name="Margolles A."/>
            <person name="Ventura M."/>
        </authorList>
    </citation>
    <scope>NUCLEOTIDE SEQUENCE [LARGE SCALE GENOMIC DNA]</scope>
    <source>
        <strain evidence="4 5">6T3</strain>
    </source>
</reference>
<dbReference type="Pfam" id="PF13828">
    <property type="entry name" value="DUF4190"/>
    <property type="match status" value="1"/>
</dbReference>
<evidence type="ECO:0000259" key="3">
    <source>
        <dbReference type="Pfam" id="PF13828"/>
    </source>
</evidence>
<keyword evidence="2" id="KW-1133">Transmembrane helix</keyword>
<name>A0ABS6WCH8_9BIFI</name>
<feature type="compositionally biased region" description="Polar residues" evidence="1">
    <location>
        <begin position="1"/>
        <end position="12"/>
    </location>
</feature>
<protein>
    <submittedName>
        <fullName evidence="4">DUF4190 domain-containing protein</fullName>
    </submittedName>
</protein>
<sequence length="243" mass="26727">MTDSNPYPQQPDTAPAGGAPQYQQQPSAPQDQAAQTAPAYGYAAPDGAYDQQTAQAQQPAYQPPYQSQQTPYGAQQPHQPYQQQYGAPYVQQPAYYEPAPESRWNVMCIVGFILAFVIPPAGLILSIIALVQINKSHEKSRGLSIAGIVVGAVTTVLMVVSVVFFVWALGFFVDHADYWYDRSNDRGHGEYSYEDDQICFDDGTCIDPYDFDLDDDTSGIDGWVPDSWHTATGDVPVAIEFVD</sequence>
<organism evidence="4 5">
    <name type="scientific">Bifidobacterium phasiani</name>
    <dbReference type="NCBI Taxonomy" id="2834431"/>
    <lineage>
        <taxon>Bacteria</taxon>
        <taxon>Bacillati</taxon>
        <taxon>Actinomycetota</taxon>
        <taxon>Actinomycetes</taxon>
        <taxon>Bifidobacteriales</taxon>
        <taxon>Bifidobacteriaceae</taxon>
        <taxon>Bifidobacterium</taxon>
    </lineage>
</organism>
<feature type="domain" description="DUF4190" evidence="3">
    <location>
        <begin position="106"/>
        <end position="160"/>
    </location>
</feature>
<keyword evidence="5" id="KW-1185">Reference proteome</keyword>
<dbReference type="Proteomes" id="UP000812844">
    <property type="component" value="Unassembled WGS sequence"/>
</dbReference>
<dbReference type="EMBL" id="JAHBBD010000021">
    <property type="protein sequence ID" value="MBW3083432.1"/>
    <property type="molecule type" value="Genomic_DNA"/>
</dbReference>
<gene>
    <name evidence="4" type="ORF">KIH73_08665</name>
</gene>